<reference evidence="1 2" key="1">
    <citation type="journal article" date="2015" name="Sci. Rep.">
        <title>Chromosome-level genome map provides insights into diverse defense mechanisms in the medicinal fungus Ganoderma sinense.</title>
        <authorList>
            <person name="Zhu Y."/>
            <person name="Xu J."/>
            <person name="Sun C."/>
            <person name="Zhou S."/>
            <person name="Xu H."/>
            <person name="Nelson D.R."/>
            <person name="Qian J."/>
            <person name="Song J."/>
            <person name="Luo H."/>
            <person name="Xiang L."/>
            <person name="Li Y."/>
            <person name="Xu Z."/>
            <person name="Ji A."/>
            <person name="Wang L."/>
            <person name="Lu S."/>
            <person name="Hayward A."/>
            <person name="Sun W."/>
            <person name="Li X."/>
            <person name="Schwartz D.C."/>
            <person name="Wang Y."/>
            <person name="Chen S."/>
        </authorList>
    </citation>
    <scope>NUCLEOTIDE SEQUENCE [LARGE SCALE GENOMIC DNA]</scope>
    <source>
        <strain evidence="1 2">ZZ0214-1</strain>
    </source>
</reference>
<comment type="caution">
    <text evidence="1">The sequence shown here is derived from an EMBL/GenBank/DDBJ whole genome shotgun (WGS) entry which is preliminary data.</text>
</comment>
<dbReference type="OrthoDB" id="2742223at2759"/>
<dbReference type="Proteomes" id="UP000230002">
    <property type="component" value="Unassembled WGS sequence"/>
</dbReference>
<accession>A0A2G8SMH6</accession>
<organism evidence="1 2">
    <name type="scientific">Ganoderma sinense ZZ0214-1</name>
    <dbReference type="NCBI Taxonomy" id="1077348"/>
    <lineage>
        <taxon>Eukaryota</taxon>
        <taxon>Fungi</taxon>
        <taxon>Dikarya</taxon>
        <taxon>Basidiomycota</taxon>
        <taxon>Agaricomycotina</taxon>
        <taxon>Agaricomycetes</taxon>
        <taxon>Polyporales</taxon>
        <taxon>Polyporaceae</taxon>
        <taxon>Ganoderma</taxon>
    </lineage>
</organism>
<protein>
    <submittedName>
        <fullName evidence="1">Uncharacterized protein</fullName>
    </submittedName>
</protein>
<sequence length="299" mass="32819">MSATGKQRIDLGATDQTFVELDDAFILVLPRHSDSGSEHHLSVYSLTPSASSHPLCFLELPPVTLSQGERLVDHIVGTSRHPAAPEGHFQVDPSMSMVVVAHYIESEETWPTPNPYRITQLLIPCATLLNQIRLVVDLDPASFGPPVLVPWQGWGLHGSLRLLMPVYPHPDELGYSISMVPYGSRMPLVTFDDPGYTRASVYVFDINPLTARHARLALAAQSESGARTTATAIVEDVEAALPGVVDPDIKGIPFVVYRFELPPQRPDWPMIRAVRMSMTGFTVTYGNGGPEVNDESWTV</sequence>
<evidence type="ECO:0000313" key="1">
    <source>
        <dbReference type="EMBL" id="PIL34974.1"/>
    </source>
</evidence>
<name>A0A2G8SMH6_9APHY</name>
<gene>
    <name evidence="1" type="ORF">GSI_02761</name>
</gene>
<proteinExistence type="predicted"/>
<evidence type="ECO:0000313" key="2">
    <source>
        <dbReference type="Proteomes" id="UP000230002"/>
    </source>
</evidence>
<keyword evidence="2" id="KW-1185">Reference proteome</keyword>
<dbReference type="EMBL" id="AYKW01000004">
    <property type="protein sequence ID" value="PIL34974.1"/>
    <property type="molecule type" value="Genomic_DNA"/>
</dbReference>
<dbReference type="AlphaFoldDB" id="A0A2G8SMH6"/>